<protein>
    <submittedName>
        <fullName evidence="1">Uncharacterized protein</fullName>
    </submittedName>
</protein>
<dbReference type="Proteomes" id="UP000500870">
    <property type="component" value="Chromosome 1"/>
</dbReference>
<dbReference type="EMBL" id="CP050898">
    <property type="protein sequence ID" value="QIX20805.1"/>
    <property type="molecule type" value="Genomic_DNA"/>
</dbReference>
<reference evidence="1 2" key="1">
    <citation type="submission" date="2020-04" db="EMBL/GenBank/DDBJ databases">
        <title>FDA dAtabase for Regulatory Grade micrObial Sequences (FDA-ARGOS): Supporting development and validation of Infectious Disease Dx tests.</title>
        <authorList>
            <person name="Sciortino C."/>
            <person name="Tallon L."/>
            <person name="Sadzewicz L."/>
            <person name="Vavikolanu K."/>
            <person name="Mehta A."/>
            <person name="Aluvathingal J."/>
            <person name="Nadendla S."/>
            <person name="Nandy P."/>
            <person name="Geyer C."/>
            <person name="Yan Y."/>
            <person name="Sichtig H."/>
        </authorList>
    </citation>
    <scope>NUCLEOTIDE SEQUENCE [LARGE SCALE GENOMIC DNA]</scope>
    <source>
        <strain evidence="1 2">FDAARGOS_633</strain>
    </source>
</reference>
<sequence>MGEQRFKVGDWVRVKLGQGTALLRENNIYEVLGHSDRKYPIVAVTCLRGDRHELDYEPERFTLYRAAATPATLKIEAGKFYKTRDGRKVGPVRLKATHGSDGPYRINGLWNYLENGLVGSISNGDHKDDLIAEWIDKPAAKPSNDNAKPNFKVGDRVKCLKSYPGQFTAGKEYVVSADHFGRKYESVKVKVNDAGSTENGWLPEFFELSKPKTTTIVALIENGQPKPSSTPHVHASTGAAEKEAKRLAAKYKGQQFGVFTLTATHKEERVYEHKWQNMAALGLKIDAIKELRAVAGLDLLSAKRAVEAFAA</sequence>
<organism evidence="1 2">
    <name type="scientific">Agrobacterium pusense</name>
    <dbReference type="NCBI Taxonomy" id="648995"/>
    <lineage>
        <taxon>Bacteria</taxon>
        <taxon>Pseudomonadati</taxon>
        <taxon>Pseudomonadota</taxon>
        <taxon>Alphaproteobacteria</taxon>
        <taxon>Hyphomicrobiales</taxon>
        <taxon>Rhizobiaceae</taxon>
        <taxon>Rhizobium/Agrobacterium group</taxon>
        <taxon>Agrobacterium</taxon>
    </lineage>
</organism>
<dbReference type="RefSeq" id="WP_177319125.1">
    <property type="nucleotide sequence ID" value="NZ_CP050898.1"/>
</dbReference>
<name>A0A6H0ZIZ3_9HYPH</name>
<accession>A0A6H0ZIZ3</accession>
<evidence type="ECO:0000313" key="2">
    <source>
        <dbReference type="Proteomes" id="UP000500870"/>
    </source>
</evidence>
<evidence type="ECO:0000313" key="1">
    <source>
        <dbReference type="EMBL" id="QIX20805.1"/>
    </source>
</evidence>
<gene>
    <name evidence="1" type="ORF">FOB41_06515</name>
</gene>
<dbReference type="AlphaFoldDB" id="A0A6H0ZIZ3"/>
<proteinExistence type="predicted"/>